<evidence type="ECO:0000256" key="2">
    <source>
        <dbReference type="ARBA" id="ARBA00022908"/>
    </source>
</evidence>
<dbReference type="GO" id="GO:0015074">
    <property type="term" value="P:DNA integration"/>
    <property type="evidence" value="ECO:0007669"/>
    <property type="project" value="UniProtKB-KW"/>
</dbReference>
<evidence type="ECO:0000259" key="6">
    <source>
        <dbReference type="PROSITE" id="PS51898"/>
    </source>
</evidence>
<dbReference type="InterPro" id="IPR010998">
    <property type="entry name" value="Integrase_recombinase_N"/>
</dbReference>
<gene>
    <name evidence="8" type="ORF">NEJAP_3562</name>
</gene>
<dbReference type="InterPro" id="IPR011010">
    <property type="entry name" value="DNA_brk_join_enz"/>
</dbReference>
<dbReference type="AlphaFoldDB" id="A0A7R6SY43"/>
<dbReference type="Gene3D" id="3.30.160.390">
    <property type="entry name" value="Integrase, DNA-binding domain"/>
    <property type="match status" value="1"/>
</dbReference>
<dbReference type="SUPFAM" id="SSF56349">
    <property type="entry name" value="DNA breaking-rejoining enzymes"/>
    <property type="match status" value="1"/>
</dbReference>
<dbReference type="InterPro" id="IPR038488">
    <property type="entry name" value="Integrase_DNA-bd_sf"/>
</dbReference>
<dbReference type="InterPro" id="IPR053876">
    <property type="entry name" value="Phage_int_M"/>
</dbReference>
<evidence type="ECO:0000256" key="5">
    <source>
        <dbReference type="PROSITE-ProRule" id="PRU01248"/>
    </source>
</evidence>
<dbReference type="GO" id="GO:0006310">
    <property type="term" value="P:DNA recombination"/>
    <property type="evidence" value="ECO:0007669"/>
    <property type="project" value="UniProtKB-KW"/>
</dbReference>
<proteinExistence type="inferred from homology"/>
<dbReference type="InterPro" id="IPR044068">
    <property type="entry name" value="CB"/>
</dbReference>
<evidence type="ECO:0000256" key="4">
    <source>
        <dbReference type="ARBA" id="ARBA00023172"/>
    </source>
</evidence>
<evidence type="ECO:0000256" key="1">
    <source>
        <dbReference type="ARBA" id="ARBA00008857"/>
    </source>
</evidence>
<dbReference type="InterPro" id="IPR025166">
    <property type="entry name" value="Integrase_DNA_bind_dom"/>
</dbReference>
<dbReference type="EMBL" id="AP014546">
    <property type="protein sequence ID" value="BBB31500.1"/>
    <property type="molecule type" value="Genomic_DNA"/>
</dbReference>
<feature type="domain" description="Core-binding (CB)" evidence="7">
    <location>
        <begin position="98"/>
        <end position="177"/>
    </location>
</feature>
<dbReference type="InterPro" id="IPR050808">
    <property type="entry name" value="Phage_Integrase"/>
</dbReference>
<reference evidence="8 9" key="1">
    <citation type="journal article" date="2008" name="Int. J. Syst. Evol. Microbiol.">
        <title>Neptunomonas japonica sp. nov., an Osedax japonicus symbiont-like bacterium isolated from sediment adjacent to sperm whale carcasses off Kagoshima, Japan.</title>
        <authorList>
            <person name="Miyazaki M."/>
            <person name="Nogi Y."/>
            <person name="Fujiwara Y."/>
            <person name="Kawato M."/>
            <person name="Kubokawa K."/>
            <person name="Horikoshi K."/>
        </authorList>
    </citation>
    <scope>NUCLEOTIDE SEQUENCE [LARGE SCALE GENOMIC DNA]</scope>
    <source>
        <strain evidence="8 9">JAMM 1380</strain>
    </source>
</reference>
<protein>
    <submittedName>
        <fullName evidence="8">Integrase</fullName>
    </submittedName>
</protein>
<comment type="similarity">
    <text evidence="1">Belongs to the 'phage' integrase family.</text>
</comment>
<keyword evidence="4" id="KW-0233">DNA recombination</keyword>
<organism evidence="8 9">
    <name type="scientific">Neptunomonas japonica JAMM 1380</name>
    <dbReference type="NCBI Taxonomy" id="1441457"/>
    <lineage>
        <taxon>Bacteria</taxon>
        <taxon>Pseudomonadati</taxon>
        <taxon>Pseudomonadota</taxon>
        <taxon>Gammaproteobacteria</taxon>
        <taxon>Oceanospirillales</taxon>
        <taxon>Oceanospirillaceae</taxon>
        <taxon>Neptunomonas</taxon>
    </lineage>
</organism>
<keyword evidence="2" id="KW-0229">DNA integration</keyword>
<dbReference type="PANTHER" id="PTHR30629">
    <property type="entry name" value="PROPHAGE INTEGRASE"/>
    <property type="match status" value="1"/>
</dbReference>
<keyword evidence="9" id="KW-1185">Reference proteome</keyword>
<accession>A0A7R6SY43</accession>
<dbReference type="PROSITE" id="PS51900">
    <property type="entry name" value="CB"/>
    <property type="match status" value="1"/>
</dbReference>
<dbReference type="Gene3D" id="1.10.150.130">
    <property type="match status" value="1"/>
</dbReference>
<dbReference type="Gene3D" id="1.10.443.10">
    <property type="entry name" value="Intergrase catalytic core"/>
    <property type="match status" value="1"/>
</dbReference>
<name>A0A7R6SY43_9GAMM</name>
<dbReference type="PROSITE" id="PS51898">
    <property type="entry name" value="TYR_RECOMBINASE"/>
    <property type="match status" value="1"/>
</dbReference>
<dbReference type="Pfam" id="PF22022">
    <property type="entry name" value="Phage_int_M"/>
    <property type="match status" value="1"/>
</dbReference>
<dbReference type="KEGG" id="njp:NEJAP_3562"/>
<dbReference type="Pfam" id="PF13356">
    <property type="entry name" value="Arm-DNA-bind_3"/>
    <property type="match status" value="1"/>
</dbReference>
<dbReference type="Pfam" id="PF00589">
    <property type="entry name" value="Phage_integrase"/>
    <property type="match status" value="1"/>
</dbReference>
<evidence type="ECO:0000259" key="7">
    <source>
        <dbReference type="PROSITE" id="PS51900"/>
    </source>
</evidence>
<dbReference type="CDD" id="cd00801">
    <property type="entry name" value="INT_P4_C"/>
    <property type="match status" value="1"/>
</dbReference>
<evidence type="ECO:0000256" key="3">
    <source>
        <dbReference type="ARBA" id="ARBA00023125"/>
    </source>
</evidence>
<keyword evidence="3 5" id="KW-0238">DNA-binding</keyword>
<dbReference type="GO" id="GO:0003677">
    <property type="term" value="F:DNA binding"/>
    <property type="evidence" value="ECO:0007669"/>
    <property type="project" value="UniProtKB-UniRule"/>
</dbReference>
<dbReference type="PANTHER" id="PTHR30629:SF2">
    <property type="entry name" value="PROPHAGE INTEGRASE INTS-RELATED"/>
    <property type="match status" value="1"/>
</dbReference>
<evidence type="ECO:0000313" key="9">
    <source>
        <dbReference type="Proteomes" id="UP000595332"/>
    </source>
</evidence>
<dbReference type="RefSeq" id="WP_201348567.1">
    <property type="nucleotide sequence ID" value="NZ_AP014546.1"/>
</dbReference>
<dbReference type="InterPro" id="IPR002104">
    <property type="entry name" value="Integrase_catalytic"/>
</dbReference>
<dbReference type="InterPro" id="IPR013762">
    <property type="entry name" value="Integrase-like_cat_sf"/>
</dbReference>
<dbReference type="Proteomes" id="UP000595332">
    <property type="component" value="Chromosome"/>
</dbReference>
<sequence>MNDLRIKKLLRDKVVGRHNTGERLGLYFRVSEEGTGTWVVRFKAHSKRREITIGRYGSGPGGLSLRDARMEAAKIQAESKNGIDPLAERERDQLAKANTIDDLAADWLEDCRRRLKHPHIPERVYRKEISPAIGQLSLDQVNARDIRGIILKIAKSGRPTIANDALAYCKQLFNHGIKLDLVQSNPAQAFRNIDAGGAEESRDRALSLEEVERVFIVFRENTDQFTRDNYLAVALLLCLGVRKGELIAAEWSEVDLEEGLWVIPKHRSKNGDSITIPLVGSVIEWFQELKYRSAGSEYVFPRRRISKRNGHISPDTLNAAIAKLFREGKLDMPHFTVHDLRRTFRTQLGLLGVPGHVAERCMNHRIPGIERTYNVHDYFDERKEALEKVNSRIATLVSISKA</sequence>
<evidence type="ECO:0000313" key="8">
    <source>
        <dbReference type="EMBL" id="BBB31500.1"/>
    </source>
</evidence>
<feature type="domain" description="Tyr recombinase" evidence="6">
    <location>
        <begin position="201"/>
        <end position="387"/>
    </location>
</feature>